<organism evidence="1 2">
    <name type="scientific">Oceanipulchritudo coccoides</name>
    <dbReference type="NCBI Taxonomy" id="2706888"/>
    <lineage>
        <taxon>Bacteria</taxon>
        <taxon>Pseudomonadati</taxon>
        <taxon>Verrucomicrobiota</taxon>
        <taxon>Opitutia</taxon>
        <taxon>Puniceicoccales</taxon>
        <taxon>Oceanipulchritudinaceae</taxon>
        <taxon>Oceanipulchritudo</taxon>
    </lineage>
</organism>
<reference evidence="1 2" key="1">
    <citation type="submission" date="2020-02" db="EMBL/GenBank/DDBJ databases">
        <title>Albibacoteraceae fam. nov., the first described family within the subdivision 4 Verrucomicrobia.</title>
        <authorList>
            <person name="Xi F."/>
        </authorList>
    </citation>
    <scope>NUCLEOTIDE SEQUENCE [LARGE SCALE GENOMIC DNA]</scope>
    <source>
        <strain evidence="1 2">CK1056</strain>
    </source>
</reference>
<dbReference type="EMBL" id="JAAGNX010000003">
    <property type="protein sequence ID" value="NDV63596.1"/>
    <property type="molecule type" value="Genomic_DNA"/>
</dbReference>
<keyword evidence="2" id="KW-1185">Reference proteome</keyword>
<gene>
    <name evidence="1" type="ORF">G0Q06_14125</name>
</gene>
<dbReference type="AlphaFoldDB" id="A0A6B2M5C1"/>
<name>A0A6B2M5C1_9BACT</name>
<sequence length="62" mass="7083">MSEKPLTFIKRDDLLPICPHCEKELTEVHTRSKGFPIAHGTNVVYFCPHCRKVIGFGQGRML</sequence>
<evidence type="ECO:0000313" key="2">
    <source>
        <dbReference type="Proteomes" id="UP000478417"/>
    </source>
</evidence>
<dbReference type="Proteomes" id="UP000478417">
    <property type="component" value="Unassembled WGS sequence"/>
</dbReference>
<comment type="caution">
    <text evidence="1">The sequence shown here is derived from an EMBL/GenBank/DDBJ whole genome shotgun (WGS) entry which is preliminary data.</text>
</comment>
<accession>A0A6B2M5C1</accession>
<dbReference type="RefSeq" id="WP_163967327.1">
    <property type="nucleotide sequence ID" value="NZ_JAAGNX010000003.1"/>
</dbReference>
<protein>
    <submittedName>
        <fullName evidence="1">Uncharacterized protein</fullName>
    </submittedName>
</protein>
<evidence type="ECO:0000313" key="1">
    <source>
        <dbReference type="EMBL" id="NDV63596.1"/>
    </source>
</evidence>
<proteinExistence type="predicted"/>